<protein>
    <submittedName>
        <fullName evidence="4">Unannotated protein</fullName>
    </submittedName>
</protein>
<feature type="transmembrane region" description="Helical" evidence="1">
    <location>
        <begin position="736"/>
        <end position="755"/>
    </location>
</feature>
<dbReference type="EMBL" id="CAFBLR010000089">
    <property type="protein sequence ID" value="CAB4876281.1"/>
    <property type="molecule type" value="Genomic_DNA"/>
</dbReference>
<dbReference type="AlphaFoldDB" id="A0A6J7E0E6"/>
<feature type="transmembrane region" description="Helical" evidence="1">
    <location>
        <begin position="262"/>
        <end position="281"/>
    </location>
</feature>
<evidence type="ECO:0000313" key="2">
    <source>
        <dbReference type="EMBL" id="CAB4720937.1"/>
    </source>
</evidence>
<keyword evidence="1" id="KW-1133">Transmembrane helix</keyword>
<gene>
    <name evidence="2" type="ORF">UFOPK2602_01732</name>
    <name evidence="3" type="ORF">UFOPK2806_01334</name>
    <name evidence="4" type="ORF">UFOPK3417_01017</name>
</gene>
<feature type="transmembrane region" description="Helical" evidence="1">
    <location>
        <begin position="555"/>
        <end position="582"/>
    </location>
</feature>
<feature type="transmembrane region" description="Helical" evidence="1">
    <location>
        <begin position="1016"/>
        <end position="1035"/>
    </location>
</feature>
<feature type="transmembrane region" description="Helical" evidence="1">
    <location>
        <begin position="446"/>
        <end position="467"/>
    </location>
</feature>
<keyword evidence="1" id="KW-0472">Membrane</keyword>
<proteinExistence type="predicted"/>
<feature type="transmembrane region" description="Helical" evidence="1">
    <location>
        <begin position="701"/>
        <end position="721"/>
    </location>
</feature>
<dbReference type="Pfam" id="PF13641">
    <property type="entry name" value="Glyco_tranf_2_3"/>
    <property type="match status" value="1"/>
</dbReference>
<feature type="transmembrane region" description="Helical" evidence="1">
    <location>
        <begin position="647"/>
        <end position="665"/>
    </location>
</feature>
<feature type="transmembrane region" description="Helical" evidence="1">
    <location>
        <begin position="672"/>
        <end position="689"/>
    </location>
</feature>
<dbReference type="InterPro" id="IPR029044">
    <property type="entry name" value="Nucleotide-diphossugar_trans"/>
</dbReference>
<sequence length="1067" mass="112297">MDVDPELVSSAPSPPVVAVMVAHDPGPWFDESLAALRAQDYPNLRVLFLLTGQDPGLASRIGAVFPDAPLRDLPANPGFGAAVNDVVRLVEGDQGFFCFLHDDIALAPDAVSQLVAEVYRSNAGVVGPKLLEWVDPGRIQSVGMRVDRFGAAVGIAERGDSDQEQHDAVRDVFCLSTACLLVRADLFRALGGFDASIEYHGDGLDLCWRAHLSGARVMVVPAATARHRADLAVRRPDIGAQADSARHGLLTALASSSGARSVFTLLLAPLVGVVAAVAGLFTGMAKSGLTMLAAAGAGITHLPGVLHRRRAVQRLRAVPDREITPLQARGSLQLRLLFRRRHDAEEVRDRTRVARRSLRTAGKLAVGAWVSIAVLFVIGSRSIIGRKMPVVGTFLPIPSSPTDLLGIYGSGWWPSGLGRSEAAPSGVGLLGLANAVSFGHPGLLRMLLVLGPVVLGFIGMFHFAAVFRSTRSRVAALVAYVVNPLPYAAIAAGRWGPLAVYGAFPWALELLRRASGIQAASSVLDEDGVEITDAVAVVGIGRQVRLAAALTLLEAVVAAFVPSFPLMVLVSAAVLAVATLVVRGTLASLAGLGTAAIAGVAAFVLHVPWSIRFMERGGWGELMGNGEHVGSLGLARIARFEIGRVPLAPLSLALLVPFLVGILLAKGWRLTWMARAAALVLPFGGLALASDAGSALPESGILLVPVAVGLAIAAAGAVSAFDEDVRGGRIGWRQPLGLATFIALGVAVVPALAGVGSGQWQTPSSELAGTLGSLPSNPPTGDFRILYLGDSRLLPIPGREYRDGVSYAISDDGSLDALDSWAPRSSAGDALVIEALDAIRSNATLRGGHLLAPLGIRYIVVPLIDGLQSRRGQPLPAPKGLEDAFSDQVDLRRSTYVSDQAIVFENTASLPLRSLLVGRTQMASQTAGPMALAHADFSEFIPLFVGQEAPSAAGDSISGSTPGSLHDSIGKDPRWRLTVNGTTVAPRSAFGWSMAYDLPDGGKVRLSYSTSFGRRLALAVQVLLWLLVIVATSRFRSWRRWLVRRRHSIEVPSDPLIRMDDPIGGPS</sequence>
<keyword evidence="1" id="KW-0812">Transmembrane</keyword>
<evidence type="ECO:0000256" key="1">
    <source>
        <dbReference type="SAM" id="Phobius"/>
    </source>
</evidence>
<dbReference type="PANTHER" id="PTHR43685">
    <property type="entry name" value="GLYCOSYLTRANSFERASE"/>
    <property type="match status" value="1"/>
</dbReference>
<name>A0A6J7E0E6_9ZZZZ</name>
<feature type="transmembrane region" description="Helical" evidence="1">
    <location>
        <begin position="364"/>
        <end position="384"/>
    </location>
</feature>
<dbReference type="EMBL" id="CAEZYY010000016">
    <property type="protein sequence ID" value="CAB4756209.1"/>
    <property type="molecule type" value="Genomic_DNA"/>
</dbReference>
<dbReference type="InterPro" id="IPR050834">
    <property type="entry name" value="Glycosyltransf_2"/>
</dbReference>
<evidence type="ECO:0000313" key="4">
    <source>
        <dbReference type="EMBL" id="CAB4876281.1"/>
    </source>
</evidence>
<dbReference type="EMBL" id="CAEZXX010000137">
    <property type="protein sequence ID" value="CAB4720937.1"/>
    <property type="molecule type" value="Genomic_DNA"/>
</dbReference>
<feature type="transmembrane region" description="Helical" evidence="1">
    <location>
        <begin position="589"/>
        <end position="609"/>
    </location>
</feature>
<feature type="transmembrane region" description="Helical" evidence="1">
    <location>
        <begin position="474"/>
        <end position="496"/>
    </location>
</feature>
<evidence type="ECO:0000313" key="3">
    <source>
        <dbReference type="EMBL" id="CAB4756209.1"/>
    </source>
</evidence>
<feature type="transmembrane region" description="Helical" evidence="1">
    <location>
        <begin position="287"/>
        <end position="306"/>
    </location>
</feature>
<organism evidence="4">
    <name type="scientific">freshwater metagenome</name>
    <dbReference type="NCBI Taxonomy" id="449393"/>
    <lineage>
        <taxon>unclassified sequences</taxon>
        <taxon>metagenomes</taxon>
        <taxon>ecological metagenomes</taxon>
    </lineage>
</organism>
<reference evidence="4" key="1">
    <citation type="submission" date="2020-05" db="EMBL/GenBank/DDBJ databases">
        <authorList>
            <person name="Chiriac C."/>
            <person name="Salcher M."/>
            <person name="Ghai R."/>
            <person name="Kavagutti S V."/>
        </authorList>
    </citation>
    <scope>NUCLEOTIDE SEQUENCE</scope>
</reference>
<dbReference type="PANTHER" id="PTHR43685:SF3">
    <property type="entry name" value="SLR2126 PROTEIN"/>
    <property type="match status" value="1"/>
</dbReference>
<accession>A0A6J7E0E6</accession>
<dbReference type="Gene3D" id="3.90.550.10">
    <property type="entry name" value="Spore Coat Polysaccharide Biosynthesis Protein SpsA, Chain A"/>
    <property type="match status" value="1"/>
</dbReference>
<dbReference type="SUPFAM" id="SSF53448">
    <property type="entry name" value="Nucleotide-diphospho-sugar transferases"/>
    <property type="match status" value="1"/>
</dbReference>